<evidence type="ECO:0000313" key="4">
    <source>
        <dbReference type="Proteomes" id="UP001241056"/>
    </source>
</evidence>
<dbReference type="RefSeq" id="WP_289410488.1">
    <property type="nucleotide sequence ID" value="NZ_JAUCDY010000005.1"/>
</dbReference>
<dbReference type="SUPFAM" id="SSF159594">
    <property type="entry name" value="XCC0632-like"/>
    <property type="match status" value="1"/>
</dbReference>
<evidence type="ECO:0000313" key="3">
    <source>
        <dbReference type="EMBL" id="MDM7857828.1"/>
    </source>
</evidence>
<evidence type="ECO:0000256" key="1">
    <source>
        <dbReference type="SAM" id="SignalP"/>
    </source>
</evidence>
<dbReference type="Proteomes" id="UP001241056">
    <property type="component" value="Unassembled WGS sequence"/>
</dbReference>
<dbReference type="InterPro" id="IPR005586">
    <property type="entry name" value="ABC_trans_aux"/>
</dbReference>
<dbReference type="Gene3D" id="3.40.50.10610">
    <property type="entry name" value="ABC-type transport auxiliary lipoprotein component"/>
    <property type="match status" value="1"/>
</dbReference>
<protein>
    <submittedName>
        <fullName evidence="3">PqiC family protein</fullName>
    </submittedName>
</protein>
<organism evidence="3 4">
    <name type="scientific">Thiopseudomonas acetoxidans</name>
    <dbReference type="NCBI Taxonomy" id="3041622"/>
    <lineage>
        <taxon>Bacteria</taxon>
        <taxon>Pseudomonadati</taxon>
        <taxon>Pseudomonadota</taxon>
        <taxon>Gammaproteobacteria</taxon>
        <taxon>Pseudomonadales</taxon>
        <taxon>Pseudomonadaceae</taxon>
        <taxon>Thiopseudomonas</taxon>
    </lineage>
</organism>
<feature type="signal peptide" evidence="1">
    <location>
        <begin position="1"/>
        <end position="25"/>
    </location>
</feature>
<reference evidence="3 4" key="1">
    <citation type="submission" date="2023-06" db="EMBL/GenBank/DDBJ databases">
        <title>Thiopseudomonas sp. CY1220 draft genome sequence.</title>
        <authorList>
            <person name="Zhao G."/>
            <person name="An M."/>
        </authorList>
    </citation>
    <scope>NUCLEOTIDE SEQUENCE [LARGE SCALE GENOMIC DNA]</scope>
    <source>
        <strain evidence="3 4">CY1220</strain>
    </source>
</reference>
<keyword evidence="1" id="KW-0732">Signal</keyword>
<sequence length="233" mass="26002">MKFGRGFLSAVLVAFFTLSAGCSFAPVEFYQLQRDTQTMNTAIEGPAVLIGPVKLADYLQREHILQRQPDGRLLYSREGRWAGDLQEEIGLLLLRYIAQQTGNSHIALYPDRVGVEQQAQIVLNISRLDSGPQQPVVLEAQWRLLDAQGLTRDSNVVRFEEPHDGDLAAQIKVQSELLQRLADQLAVKVKAFLQPKKAATSTTRNKAKQTEDKTVNSPASITDVVAEPQVYRF</sequence>
<feature type="chain" id="PRO_5046823424" evidence="1">
    <location>
        <begin position="26"/>
        <end position="233"/>
    </location>
</feature>
<gene>
    <name evidence="3" type="ORF">QEZ41_05985</name>
</gene>
<keyword evidence="4" id="KW-1185">Reference proteome</keyword>
<dbReference type="EMBL" id="JAUCDY010000005">
    <property type="protein sequence ID" value="MDM7857828.1"/>
    <property type="molecule type" value="Genomic_DNA"/>
</dbReference>
<evidence type="ECO:0000259" key="2">
    <source>
        <dbReference type="Pfam" id="PF03886"/>
    </source>
</evidence>
<accession>A0ABT7SNR1</accession>
<feature type="domain" description="ABC-type transport auxiliary lipoprotein component" evidence="2">
    <location>
        <begin position="30"/>
        <end position="186"/>
    </location>
</feature>
<proteinExistence type="predicted"/>
<dbReference type="Pfam" id="PF03886">
    <property type="entry name" value="ABC_trans_aux"/>
    <property type="match status" value="1"/>
</dbReference>
<dbReference type="PROSITE" id="PS51257">
    <property type="entry name" value="PROKAR_LIPOPROTEIN"/>
    <property type="match status" value="1"/>
</dbReference>
<comment type="caution">
    <text evidence="3">The sequence shown here is derived from an EMBL/GenBank/DDBJ whole genome shotgun (WGS) entry which is preliminary data.</text>
</comment>
<name>A0ABT7SNR1_9GAMM</name>